<proteinExistence type="predicted"/>
<dbReference type="Proteomes" id="UP000722485">
    <property type="component" value="Unassembled WGS sequence"/>
</dbReference>
<sequence length="68" mass="7135">MDSSCSIECETRCAELLSFGMLLQHLSTETALLDEKPPSRHSQQADAPPPGHDTKPETPGTPGSGSGV</sequence>
<dbReference type="AlphaFoldDB" id="A0A9P5H9B8"/>
<reference evidence="2" key="1">
    <citation type="submission" date="2020-03" db="EMBL/GenBank/DDBJ databases">
        <title>Draft Genome Sequence of Cylindrodendrum hubeiense.</title>
        <authorList>
            <person name="Buettner E."/>
            <person name="Kellner H."/>
        </authorList>
    </citation>
    <scope>NUCLEOTIDE SEQUENCE</scope>
    <source>
        <strain evidence="2">IHI 201604</strain>
    </source>
</reference>
<protein>
    <submittedName>
        <fullName evidence="2">Uncharacterized protein</fullName>
    </submittedName>
</protein>
<keyword evidence="3" id="KW-1185">Reference proteome</keyword>
<evidence type="ECO:0000313" key="2">
    <source>
        <dbReference type="EMBL" id="KAF7546199.1"/>
    </source>
</evidence>
<organism evidence="2 3">
    <name type="scientific">Cylindrodendrum hubeiense</name>
    <dbReference type="NCBI Taxonomy" id="595255"/>
    <lineage>
        <taxon>Eukaryota</taxon>
        <taxon>Fungi</taxon>
        <taxon>Dikarya</taxon>
        <taxon>Ascomycota</taxon>
        <taxon>Pezizomycotina</taxon>
        <taxon>Sordariomycetes</taxon>
        <taxon>Hypocreomycetidae</taxon>
        <taxon>Hypocreales</taxon>
        <taxon>Nectriaceae</taxon>
        <taxon>Cylindrodendrum</taxon>
    </lineage>
</organism>
<gene>
    <name evidence="2" type="ORF">G7Z17_g8605</name>
</gene>
<evidence type="ECO:0000313" key="3">
    <source>
        <dbReference type="Proteomes" id="UP000722485"/>
    </source>
</evidence>
<dbReference type="OrthoDB" id="5153369at2759"/>
<name>A0A9P5H9B8_9HYPO</name>
<evidence type="ECO:0000256" key="1">
    <source>
        <dbReference type="SAM" id="MobiDB-lite"/>
    </source>
</evidence>
<comment type="caution">
    <text evidence="2">The sequence shown here is derived from an EMBL/GenBank/DDBJ whole genome shotgun (WGS) entry which is preliminary data.</text>
</comment>
<dbReference type="EMBL" id="JAANBB010000222">
    <property type="protein sequence ID" value="KAF7546199.1"/>
    <property type="molecule type" value="Genomic_DNA"/>
</dbReference>
<feature type="region of interest" description="Disordered" evidence="1">
    <location>
        <begin position="30"/>
        <end position="68"/>
    </location>
</feature>
<accession>A0A9P5H9B8</accession>